<keyword evidence="4" id="KW-0819">tRNA processing</keyword>
<comment type="similarity">
    <text evidence="5">Belongs to the TDD superfamily. DTWD2 family.</text>
</comment>
<name>A0A0R2S5W3_9GAMM</name>
<evidence type="ECO:0000256" key="1">
    <source>
        <dbReference type="ARBA" id="ARBA00012386"/>
    </source>
</evidence>
<reference evidence="7 8" key="1">
    <citation type="submission" date="2015-10" db="EMBL/GenBank/DDBJ databases">
        <title>Metagenome-Assembled Genomes uncover a global brackish microbiome.</title>
        <authorList>
            <person name="Hugerth L.W."/>
            <person name="Larsson J."/>
            <person name="Alneberg J."/>
            <person name="Lindh M.V."/>
            <person name="Legrand C."/>
            <person name="Pinhassi J."/>
            <person name="Andersson A.F."/>
        </authorList>
    </citation>
    <scope>NUCLEOTIDE SEQUENCE [LARGE SCALE GENOMIC DNA]</scope>
    <source>
        <strain evidence="7">BACL4 MAG-120507-bin80</strain>
    </source>
</reference>
<dbReference type="GO" id="GO:0008033">
    <property type="term" value="P:tRNA processing"/>
    <property type="evidence" value="ECO:0007669"/>
    <property type="project" value="UniProtKB-KW"/>
</dbReference>
<evidence type="ECO:0000259" key="6">
    <source>
        <dbReference type="SMART" id="SM01144"/>
    </source>
</evidence>
<dbReference type="EC" id="2.5.1.25" evidence="1"/>
<dbReference type="SMART" id="SM01144">
    <property type="entry name" value="DTW"/>
    <property type="match status" value="1"/>
</dbReference>
<gene>
    <name evidence="7" type="ORF">ABR69_10450</name>
</gene>
<accession>A0A0R2S5W3</accession>
<dbReference type="Proteomes" id="UP000051934">
    <property type="component" value="Unassembled WGS sequence"/>
</dbReference>
<evidence type="ECO:0000256" key="2">
    <source>
        <dbReference type="ARBA" id="ARBA00022679"/>
    </source>
</evidence>
<organism evidence="7 8">
    <name type="scientific">OM182 bacterium BACL3 MAG-120507-bin80</name>
    <dbReference type="NCBI Taxonomy" id="1655577"/>
    <lineage>
        <taxon>Bacteria</taxon>
        <taxon>Pseudomonadati</taxon>
        <taxon>Pseudomonadota</taxon>
        <taxon>Gammaproteobacteria</taxon>
        <taxon>OMG group</taxon>
        <taxon>OM182 clade</taxon>
    </lineage>
</organism>
<dbReference type="Pfam" id="PF03942">
    <property type="entry name" value="DTW"/>
    <property type="match status" value="1"/>
</dbReference>
<sequence length="164" mass="18389">MCLIQHSNESSHAKGTARIAQLSLKKLRTIQLGDHEPFTQPQNDSDFWCNPVLIYPNSENRDIAELVGTSPRPLVVLDGTWRKSKAMLLGSSYLQSLPKYSFETERPSRYGIRKASSPDLLSTLESIVAILETLEGTGKDYAQMLEVMDWMVNTQLSFIASTKP</sequence>
<protein>
    <recommendedName>
        <fullName evidence="1">tRNA-uridine aminocarboxypropyltransferase</fullName>
        <ecNumber evidence="1">2.5.1.25</ecNumber>
    </recommendedName>
</protein>
<dbReference type="AlphaFoldDB" id="A0A0R2S5W3"/>
<dbReference type="GO" id="GO:0016432">
    <property type="term" value="F:tRNA-uridine aminocarboxypropyltransferase activity"/>
    <property type="evidence" value="ECO:0007669"/>
    <property type="project" value="UniProtKB-EC"/>
</dbReference>
<dbReference type="PANTHER" id="PTHR21392:SF0">
    <property type="entry name" value="TRNA-URIDINE AMINOCARBOXYPROPYLTRANSFERASE 2"/>
    <property type="match status" value="1"/>
</dbReference>
<feature type="domain" description="DTW" evidence="6">
    <location>
        <begin position="1"/>
        <end position="160"/>
    </location>
</feature>
<comment type="caution">
    <text evidence="7">The sequence shown here is derived from an EMBL/GenBank/DDBJ whole genome shotgun (WGS) entry which is preliminary data.</text>
</comment>
<dbReference type="InterPro" id="IPR005636">
    <property type="entry name" value="DTW"/>
</dbReference>
<evidence type="ECO:0000256" key="3">
    <source>
        <dbReference type="ARBA" id="ARBA00022691"/>
    </source>
</evidence>
<evidence type="ECO:0000313" key="8">
    <source>
        <dbReference type="Proteomes" id="UP000051934"/>
    </source>
</evidence>
<proteinExistence type="inferred from homology"/>
<keyword evidence="3" id="KW-0949">S-adenosyl-L-methionine</keyword>
<evidence type="ECO:0000256" key="5">
    <source>
        <dbReference type="ARBA" id="ARBA00034489"/>
    </source>
</evidence>
<evidence type="ECO:0000313" key="7">
    <source>
        <dbReference type="EMBL" id="KRO70268.1"/>
    </source>
</evidence>
<dbReference type="InterPro" id="IPR039262">
    <property type="entry name" value="DTWD2/TAPT"/>
</dbReference>
<keyword evidence="2" id="KW-0808">Transferase</keyword>
<dbReference type="PANTHER" id="PTHR21392">
    <property type="entry name" value="TRNA-URIDINE AMINOCARBOXYPROPYLTRANSFERASE 2"/>
    <property type="match status" value="1"/>
</dbReference>
<evidence type="ECO:0000256" key="4">
    <source>
        <dbReference type="ARBA" id="ARBA00022694"/>
    </source>
</evidence>
<dbReference type="EMBL" id="LIBB01000364">
    <property type="protein sequence ID" value="KRO70268.1"/>
    <property type="molecule type" value="Genomic_DNA"/>
</dbReference>